<accession>A0A1X7GJD7</accession>
<evidence type="ECO:0000313" key="1">
    <source>
        <dbReference type="EMBL" id="SMF70602.1"/>
    </source>
</evidence>
<organism evidence="1 2">
    <name type="scientific">Allosphingosinicella indica</name>
    <dbReference type="NCBI Taxonomy" id="941907"/>
    <lineage>
        <taxon>Bacteria</taxon>
        <taxon>Pseudomonadati</taxon>
        <taxon>Pseudomonadota</taxon>
        <taxon>Alphaproteobacteria</taxon>
        <taxon>Sphingomonadales</taxon>
        <taxon>Sphingomonadaceae</taxon>
        <taxon>Allosphingosinicella</taxon>
    </lineage>
</organism>
<evidence type="ECO:0000313" key="2">
    <source>
        <dbReference type="Proteomes" id="UP000192934"/>
    </source>
</evidence>
<reference evidence="2" key="1">
    <citation type="submission" date="2017-04" db="EMBL/GenBank/DDBJ databases">
        <authorList>
            <person name="Varghese N."/>
            <person name="Submissions S."/>
        </authorList>
    </citation>
    <scope>NUCLEOTIDE SEQUENCE [LARGE SCALE GENOMIC DNA]</scope>
    <source>
        <strain evidence="2">Dd16</strain>
    </source>
</reference>
<dbReference type="AlphaFoldDB" id="A0A1X7GJD7"/>
<sequence length="139" mass="15783">MVEAMRLWRRAPDRERGWHHVKAMWPEIMRHGFFGDGDGEVNHADPDARPRPLPLTRDQVAEMEAVGEWLGRHVDERDRRLVTLALAELAAGRRRIRWSALKPKLGDGISTRGLGMRYRRAISGVAKVLNGHSRAGHLG</sequence>
<protein>
    <submittedName>
        <fullName evidence="1">Uncharacterized protein</fullName>
    </submittedName>
</protein>
<dbReference type="EMBL" id="LT840185">
    <property type="protein sequence ID" value="SMF70602.1"/>
    <property type="molecule type" value="Genomic_DNA"/>
</dbReference>
<name>A0A1X7GJD7_9SPHN</name>
<gene>
    <name evidence="1" type="ORF">SAMN06295910_1905</name>
</gene>
<dbReference type="Proteomes" id="UP000192934">
    <property type="component" value="Chromosome I"/>
</dbReference>
<dbReference type="STRING" id="941907.SAMN06295910_1905"/>
<keyword evidence="2" id="KW-1185">Reference proteome</keyword>
<proteinExistence type="predicted"/>